<proteinExistence type="predicted"/>
<dbReference type="KEGG" id="kcm:ABWK59_17060"/>
<dbReference type="AlphaFoldDB" id="A0AAU8JVX4"/>
<sequence length="726" mass="77239">MSGSTDAAGSAYQEVRAWLAGPAPSGRLYVSGPGGSGKTRLLTELRDAFTEALHVDATGLGADAVVGELIGQLDPSESAGLNSLSDLVRKFRGEGKPRIVLVANPQWAGILADGGEPARLSGVLDSLAHAAEQAPFKLVTETSSAPPVRHPGTDVVELPGEEDAGVRALVAACPPPALAALRALAHAQLDRVPADAWSALCACAEVDAREDELAAWAERFADVAVEENPEGRHFGFRSRDLARALRRLEGVPSAVVHDRMTTRLLTGDMSAWAARSLPGHTAVAGRFDELLADAAVLARIPRQHLLEGFDSGYPEGFEQDTDAAALHYLTHRNLSGLSQAEWVAWLSHDAFTRGRIERAQQLAASSSEPLPFTPLWSHRRPAGTFERPALPHTAAPIRVTAVSHEGRPAVQSEDGAGGRWVWDAATGEVLEGPVGSPTAAAGGPTPAVGEHLTARWRAEVAYAVPGRVDLFDPVDGRPLGALQLPGDELSCTVAGSTLIVADSCGLYALTVEPSALHPEPFHRLPELGWRGEVKPRPYDPAACADLRALLERAFGPESLHRIPPADLPPGLRDEPTRHLLVDVGVPEVVGLVGLWLDRLTPDSLAPVPWESVPEAAQPAGAGPYWLLGEWMGCQVVLDGHDGRVLRMLPPGAPEWEHPRGPLVGSTLRSFLTMVALTARYVEIYQVFDGPDRDDALAELEIQLTGIAPDAAGSDCWGYALDPDNWE</sequence>
<dbReference type="RefSeq" id="WP_354641442.1">
    <property type="nucleotide sequence ID" value="NZ_CP159872.1"/>
</dbReference>
<protein>
    <submittedName>
        <fullName evidence="1">SUKH-4 family immunity protein</fullName>
    </submittedName>
</protein>
<dbReference type="InterPro" id="IPR011044">
    <property type="entry name" value="Quino_amine_DH_bsu"/>
</dbReference>
<dbReference type="InterPro" id="IPR025851">
    <property type="entry name" value="SUKH-4"/>
</dbReference>
<dbReference type="Pfam" id="PF14435">
    <property type="entry name" value="SUKH-4"/>
    <property type="match status" value="1"/>
</dbReference>
<dbReference type="EMBL" id="CP159872">
    <property type="protein sequence ID" value="XCM80506.1"/>
    <property type="molecule type" value="Genomic_DNA"/>
</dbReference>
<organism evidence="1">
    <name type="scientific">Kitasatospora camelliae</name>
    <dbReference type="NCBI Taxonomy" id="3156397"/>
    <lineage>
        <taxon>Bacteria</taxon>
        <taxon>Bacillati</taxon>
        <taxon>Actinomycetota</taxon>
        <taxon>Actinomycetes</taxon>
        <taxon>Kitasatosporales</taxon>
        <taxon>Streptomycetaceae</taxon>
        <taxon>Kitasatospora</taxon>
    </lineage>
</organism>
<reference evidence="1" key="1">
    <citation type="submission" date="2024-06" db="EMBL/GenBank/DDBJ databases">
        <title>The genome sequences of Kitasatospora sp. strain HUAS MG31.</title>
        <authorList>
            <person name="Mo P."/>
        </authorList>
    </citation>
    <scope>NUCLEOTIDE SEQUENCE</scope>
    <source>
        <strain evidence="1">HUAS MG31</strain>
    </source>
</reference>
<dbReference type="SUPFAM" id="SSF50969">
    <property type="entry name" value="YVTN repeat-like/Quinoprotein amine dehydrogenase"/>
    <property type="match status" value="1"/>
</dbReference>
<evidence type="ECO:0000313" key="1">
    <source>
        <dbReference type="EMBL" id="XCM80506.1"/>
    </source>
</evidence>
<gene>
    <name evidence="1" type="ORF">ABWK59_17060</name>
</gene>
<accession>A0AAU8JVX4</accession>
<name>A0AAU8JVX4_9ACTN</name>